<dbReference type="GO" id="GO:0005759">
    <property type="term" value="C:mitochondrial matrix"/>
    <property type="evidence" value="ECO:0007669"/>
    <property type="project" value="UniProtKB-SubCell"/>
</dbReference>
<keyword evidence="8" id="KW-0496">Mitochondrion</keyword>
<reference evidence="17 18" key="1">
    <citation type="submission" date="2024-10" db="EMBL/GenBank/DDBJ databases">
        <authorList>
            <person name="Kim D."/>
        </authorList>
    </citation>
    <scope>NUCLEOTIDE SEQUENCE [LARGE SCALE GENOMIC DNA]</scope>
    <source>
        <strain evidence="17">Taebaek</strain>
    </source>
</reference>
<dbReference type="PANTHER" id="PTHR42807:SF1">
    <property type="entry name" value="GLUTARYL-COA DEHYDROGENASE, MITOCHONDRIAL"/>
    <property type="match status" value="1"/>
</dbReference>
<evidence type="ECO:0000313" key="18">
    <source>
        <dbReference type="Proteomes" id="UP001620645"/>
    </source>
</evidence>
<evidence type="ECO:0000256" key="6">
    <source>
        <dbReference type="ARBA" id="ARBA00022946"/>
    </source>
</evidence>
<evidence type="ECO:0000256" key="12">
    <source>
        <dbReference type="ARBA" id="ARBA00049493"/>
    </source>
</evidence>
<keyword evidence="5 13" id="KW-0274">FAD</keyword>
<dbReference type="AlphaFoldDB" id="A0ABD2JIE0"/>
<dbReference type="CDD" id="cd01151">
    <property type="entry name" value="GCD"/>
    <property type="match status" value="1"/>
</dbReference>
<accession>A0ABD2JIE0</accession>
<dbReference type="EC" id="1.3.8.6" evidence="11"/>
<comment type="pathway">
    <text evidence="9">Amino-acid metabolism; lysine degradation.</text>
</comment>
<feature type="domain" description="Acyl-CoA oxidase/dehydrogenase middle" evidence="15">
    <location>
        <begin position="180"/>
        <end position="275"/>
    </location>
</feature>
<comment type="catalytic activity">
    <reaction evidence="12">
        <text>glutaryl-CoA + oxidized [electron-transfer flavoprotein] + 2 H(+) = (2E)-butenoyl-CoA + reduced [electron-transfer flavoprotein] + CO2</text>
        <dbReference type="Rhea" id="RHEA:13389"/>
        <dbReference type="Rhea" id="RHEA-COMP:10685"/>
        <dbReference type="Rhea" id="RHEA-COMP:10686"/>
        <dbReference type="ChEBI" id="CHEBI:15378"/>
        <dbReference type="ChEBI" id="CHEBI:16526"/>
        <dbReference type="ChEBI" id="CHEBI:57332"/>
        <dbReference type="ChEBI" id="CHEBI:57378"/>
        <dbReference type="ChEBI" id="CHEBI:57692"/>
        <dbReference type="ChEBI" id="CHEBI:58307"/>
        <dbReference type="EC" id="1.3.8.6"/>
    </reaction>
</comment>
<evidence type="ECO:0000256" key="13">
    <source>
        <dbReference type="RuleBase" id="RU362125"/>
    </source>
</evidence>
<dbReference type="InterPro" id="IPR046373">
    <property type="entry name" value="Acyl-CoA_Oxase/DH_mid-dom_sf"/>
</dbReference>
<dbReference type="GO" id="GO:0004361">
    <property type="term" value="F:glutaryl-CoA dehydrogenase activity"/>
    <property type="evidence" value="ECO:0007669"/>
    <property type="project" value="UniProtKB-EC"/>
</dbReference>
<dbReference type="InterPro" id="IPR013786">
    <property type="entry name" value="AcylCoA_DH/ox_N"/>
</dbReference>
<comment type="similarity">
    <text evidence="3 13">Belongs to the acyl-CoA dehydrogenase family.</text>
</comment>
<comment type="pathway">
    <text evidence="10">Amino-acid metabolism; tryptophan metabolism.</text>
</comment>
<evidence type="ECO:0000256" key="8">
    <source>
        <dbReference type="ARBA" id="ARBA00023128"/>
    </source>
</evidence>
<dbReference type="InterPro" id="IPR006091">
    <property type="entry name" value="Acyl-CoA_Oxase/DH_mid-dom"/>
</dbReference>
<keyword evidence="7 13" id="KW-0560">Oxidoreductase</keyword>
<gene>
    <name evidence="17" type="ORF">niasHS_006794</name>
</gene>
<evidence type="ECO:0000313" key="17">
    <source>
        <dbReference type="EMBL" id="KAL3090342.1"/>
    </source>
</evidence>
<dbReference type="Proteomes" id="UP001620645">
    <property type="component" value="Unassembled WGS sequence"/>
</dbReference>
<evidence type="ECO:0000256" key="2">
    <source>
        <dbReference type="ARBA" id="ARBA00004305"/>
    </source>
</evidence>
<dbReference type="InterPro" id="IPR009100">
    <property type="entry name" value="AcylCoA_DH/oxidase_NM_dom_sf"/>
</dbReference>
<evidence type="ECO:0000256" key="4">
    <source>
        <dbReference type="ARBA" id="ARBA00022630"/>
    </source>
</evidence>
<dbReference type="InterPro" id="IPR037069">
    <property type="entry name" value="AcylCoA_DH/ox_N_sf"/>
</dbReference>
<dbReference type="PANTHER" id="PTHR42807">
    <property type="entry name" value="GLUTARYL-COA DEHYDROGENASE, MITOCHONDRIAL"/>
    <property type="match status" value="1"/>
</dbReference>
<dbReference type="PROSITE" id="PS00073">
    <property type="entry name" value="ACYL_COA_DH_2"/>
    <property type="match status" value="1"/>
</dbReference>
<dbReference type="Pfam" id="PF02771">
    <property type="entry name" value="Acyl-CoA_dh_N"/>
    <property type="match status" value="1"/>
</dbReference>
<sequence>MERALTQTHRLLQRQIFSKVAKRVCQHRKYSTPSELYAMQASKNNNCVDSNFNFFDAFDLDSQLTEEERTLRDQAHAYCQEKLQPRVTQAFREEKFDPSLLPELGRMGFLGAPYKGYGCAGTSFVGYGLLARELERVDSGYRSIVSVQTSLVIGPIVTYGSEAQKEKFLPKLASGELIGAFGLTEPDHGSNPAGMETKAEWDEQQQLYRLSGSKSWISNAPVADLFIVWARSPKHGNAVKGFIIERGAKGLSTPKIEGKLSLRTSITGQIVMDEVPVPEANLLPGAQGLSGPFGCLNSARLGISWGALGAAESCFAAAREYAMDRKQFGKPIAATQMVQLKLADMVSEIGIGLQACLRVARLKDEGRLAPEMISIVKRNSCGKALEIARKARDILGGNGIVDDYQVMRHMVNLESVNTYEGTHDIHALILGKAITGHQAFQ</sequence>
<evidence type="ECO:0000256" key="5">
    <source>
        <dbReference type="ARBA" id="ARBA00022827"/>
    </source>
</evidence>
<protein>
    <recommendedName>
        <fullName evidence="11">glutaryl-CoA dehydrogenase (ETF)</fullName>
        <ecNumber evidence="11">1.3.8.6</ecNumber>
    </recommendedName>
</protein>
<name>A0ABD2JIE0_HETSC</name>
<evidence type="ECO:0000256" key="9">
    <source>
        <dbReference type="ARBA" id="ARBA00037899"/>
    </source>
</evidence>
<dbReference type="FunFam" id="1.10.540.10:FF:000003">
    <property type="entry name" value="glutaryl-CoA dehydrogenase, mitochondrial"/>
    <property type="match status" value="1"/>
</dbReference>
<evidence type="ECO:0000256" key="7">
    <source>
        <dbReference type="ARBA" id="ARBA00023002"/>
    </source>
</evidence>
<evidence type="ECO:0000256" key="11">
    <source>
        <dbReference type="ARBA" id="ARBA00039033"/>
    </source>
</evidence>
<feature type="domain" description="Acyl-CoA dehydrogenase/oxidase N-terminal" evidence="16">
    <location>
        <begin position="65"/>
        <end position="176"/>
    </location>
</feature>
<dbReference type="Gene3D" id="1.20.140.10">
    <property type="entry name" value="Butyryl-CoA Dehydrogenase, subunit A, domain 3"/>
    <property type="match status" value="1"/>
</dbReference>
<dbReference type="Gene3D" id="2.40.110.10">
    <property type="entry name" value="Butyryl-CoA Dehydrogenase, subunit A, domain 2"/>
    <property type="match status" value="1"/>
</dbReference>
<evidence type="ECO:0000256" key="10">
    <source>
        <dbReference type="ARBA" id="ARBA00037927"/>
    </source>
</evidence>
<evidence type="ECO:0000259" key="15">
    <source>
        <dbReference type="Pfam" id="PF02770"/>
    </source>
</evidence>
<dbReference type="SUPFAM" id="SSF56645">
    <property type="entry name" value="Acyl-CoA dehydrogenase NM domain-like"/>
    <property type="match status" value="1"/>
</dbReference>
<dbReference type="Pfam" id="PF02770">
    <property type="entry name" value="Acyl-CoA_dh_M"/>
    <property type="match status" value="1"/>
</dbReference>
<comment type="subcellular location">
    <subcellularLocation>
        <location evidence="2">Mitochondrion matrix</location>
    </subcellularLocation>
</comment>
<dbReference type="FunFam" id="2.40.110.10:FF:000008">
    <property type="entry name" value="Glutaryl-CoA dehydrogenase, mitochondrial"/>
    <property type="match status" value="1"/>
</dbReference>
<dbReference type="InterPro" id="IPR006089">
    <property type="entry name" value="Acyl-CoA_DH_CS"/>
</dbReference>
<keyword evidence="6" id="KW-0809">Transit peptide</keyword>
<dbReference type="EMBL" id="JBICCN010000143">
    <property type="protein sequence ID" value="KAL3090342.1"/>
    <property type="molecule type" value="Genomic_DNA"/>
</dbReference>
<comment type="cofactor">
    <cofactor evidence="1 13">
        <name>FAD</name>
        <dbReference type="ChEBI" id="CHEBI:57692"/>
    </cofactor>
</comment>
<comment type="caution">
    <text evidence="17">The sequence shown here is derived from an EMBL/GenBank/DDBJ whole genome shotgun (WGS) entry which is preliminary data.</text>
</comment>
<dbReference type="InterPro" id="IPR052033">
    <property type="entry name" value="Glutaryl-CoA_DH_mitochondrial"/>
</dbReference>
<dbReference type="InterPro" id="IPR009075">
    <property type="entry name" value="AcylCo_DH/oxidase_C"/>
</dbReference>
<organism evidence="17 18">
    <name type="scientific">Heterodera schachtii</name>
    <name type="common">Sugarbeet cyst nematode worm</name>
    <name type="synonym">Tylenchus schachtii</name>
    <dbReference type="NCBI Taxonomy" id="97005"/>
    <lineage>
        <taxon>Eukaryota</taxon>
        <taxon>Metazoa</taxon>
        <taxon>Ecdysozoa</taxon>
        <taxon>Nematoda</taxon>
        <taxon>Chromadorea</taxon>
        <taxon>Rhabditida</taxon>
        <taxon>Tylenchina</taxon>
        <taxon>Tylenchomorpha</taxon>
        <taxon>Tylenchoidea</taxon>
        <taxon>Heteroderidae</taxon>
        <taxon>Heteroderinae</taxon>
        <taxon>Heterodera</taxon>
    </lineage>
</organism>
<dbReference type="Pfam" id="PF00441">
    <property type="entry name" value="Acyl-CoA_dh_1"/>
    <property type="match status" value="1"/>
</dbReference>
<keyword evidence="4 13" id="KW-0285">Flavoprotein</keyword>
<dbReference type="Gene3D" id="1.10.540.10">
    <property type="entry name" value="Acyl-CoA dehydrogenase/oxidase, N-terminal domain"/>
    <property type="match status" value="1"/>
</dbReference>
<evidence type="ECO:0000256" key="1">
    <source>
        <dbReference type="ARBA" id="ARBA00001974"/>
    </source>
</evidence>
<dbReference type="InterPro" id="IPR036250">
    <property type="entry name" value="AcylCo_DH-like_C"/>
</dbReference>
<keyword evidence="18" id="KW-1185">Reference proteome</keyword>
<evidence type="ECO:0000259" key="14">
    <source>
        <dbReference type="Pfam" id="PF00441"/>
    </source>
</evidence>
<evidence type="ECO:0000259" key="16">
    <source>
        <dbReference type="Pfam" id="PF02771"/>
    </source>
</evidence>
<evidence type="ECO:0000256" key="3">
    <source>
        <dbReference type="ARBA" id="ARBA00009347"/>
    </source>
</evidence>
<proteinExistence type="inferred from homology"/>
<dbReference type="SUPFAM" id="SSF47203">
    <property type="entry name" value="Acyl-CoA dehydrogenase C-terminal domain-like"/>
    <property type="match status" value="1"/>
</dbReference>
<dbReference type="FunFam" id="1.20.140.10:FF:000006">
    <property type="entry name" value="Glutaryl-CoA dehydrogenase, mitochondrial"/>
    <property type="match status" value="1"/>
</dbReference>
<feature type="domain" description="Acyl-CoA dehydrogenase/oxidase C-terminal" evidence="14">
    <location>
        <begin position="293"/>
        <end position="434"/>
    </location>
</feature>